<dbReference type="Proteomes" id="UP000324222">
    <property type="component" value="Unassembled WGS sequence"/>
</dbReference>
<dbReference type="AlphaFoldDB" id="A0A5B7EWE0"/>
<accession>A0A5B7EWE0</accession>
<name>A0A5B7EWE0_PORTR</name>
<protein>
    <submittedName>
        <fullName evidence="1">Uncharacterized protein</fullName>
    </submittedName>
</protein>
<proteinExistence type="predicted"/>
<keyword evidence="2" id="KW-1185">Reference proteome</keyword>
<comment type="caution">
    <text evidence="1">The sequence shown here is derived from an EMBL/GenBank/DDBJ whole genome shotgun (WGS) entry which is preliminary data.</text>
</comment>
<gene>
    <name evidence="1" type="ORF">E2C01_030090</name>
</gene>
<evidence type="ECO:0000313" key="2">
    <source>
        <dbReference type="Proteomes" id="UP000324222"/>
    </source>
</evidence>
<reference evidence="1 2" key="1">
    <citation type="submission" date="2019-05" db="EMBL/GenBank/DDBJ databases">
        <title>Another draft genome of Portunus trituberculatus and its Hox gene families provides insights of decapod evolution.</title>
        <authorList>
            <person name="Jeong J.-H."/>
            <person name="Song I."/>
            <person name="Kim S."/>
            <person name="Choi T."/>
            <person name="Kim D."/>
            <person name="Ryu S."/>
            <person name="Kim W."/>
        </authorList>
    </citation>
    <scope>NUCLEOTIDE SEQUENCE [LARGE SCALE GENOMIC DNA]</scope>
    <source>
        <tissue evidence="1">Muscle</tissue>
    </source>
</reference>
<evidence type="ECO:0000313" key="1">
    <source>
        <dbReference type="EMBL" id="MPC36624.1"/>
    </source>
</evidence>
<organism evidence="1 2">
    <name type="scientific">Portunus trituberculatus</name>
    <name type="common">Swimming crab</name>
    <name type="synonym">Neptunus trituberculatus</name>
    <dbReference type="NCBI Taxonomy" id="210409"/>
    <lineage>
        <taxon>Eukaryota</taxon>
        <taxon>Metazoa</taxon>
        <taxon>Ecdysozoa</taxon>
        <taxon>Arthropoda</taxon>
        <taxon>Crustacea</taxon>
        <taxon>Multicrustacea</taxon>
        <taxon>Malacostraca</taxon>
        <taxon>Eumalacostraca</taxon>
        <taxon>Eucarida</taxon>
        <taxon>Decapoda</taxon>
        <taxon>Pleocyemata</taxon>
        <taxon>Brachyura</taxon>
        <taxon>Eubrachyura</taxon>
        <taxon>Portunoidea</taxon>
        <taxon>Portunidae</taxon>
        <taxon>Portuninae</taxon>
        <taxon>Portunus</taxon>
    </lineage>
</organism>
<dbReference type="EMBL" id="VSRR010003561">
    <property type="protein sequence ID" value="MPC36624.1"/>
    <property type="molecule type" value="Genomic_DNA"/>
</dbReference>
<sequence length="281" mass="29920">MPSVSPVSLSLSHWNSHRTTGSLPHSWGSSALLPSFWGSASPQINCPGSGYAHNQGRHGTVEPCVLWDPRDLQALGFESWPRSEYRLGFLTKGKSFLVTADSTSSRVYGPSQGDWSLGALLRLPPGVVQPHEVSYSILSAEHALFIVTPHSLSRPVAATPCCQCTHRPNSAAVCCPRGVGLPTEITRHFVVGLSGDNFSLQGGSVPAANQRSTGARSVILLSFSPLLRCDSSHGQAPAFSSALTQWRKSGSHRQWLPVAISAIAVSCCSLAPIDDFTAAPR</sequence>